<dbReference type="InterPro" id="IPR002376">
    <property type="entry name" value="Formyl_transf_N"/>
</dbReference>
<dbReference type="EMBL" id="AP019416">
    <property type="protein sequence ID" value="BBI49041.1"/>
    <property type="molecule type" value="Genomic_DNA"/>
</dbReference>
<evidence type="ECO:0000256" key="1">
    <source>
        <dbReference type="ARBA" id="ARBA00005054"/>
    </source>
</evidence>
<dbReference type="PANTHER" id="PTHR43369:SF2">
    <property type="entry name" value="PHOSPHORIBOSYLGLYCINAMIDE FORMYLTRANSFERASE"/>
    <property type="match status" value="1"/>
</dbReference>
<evidence type="ECO:0000313" key="6">
    <source>
        <dbReference type="EMBL" id="BBI49041.1"/>
    </source>
</evidence>
<dbReference type="InterPro" id="IPR036477">
    <property type="entry name" value="Formyl_transf_N_sf"/>
</dbReference>
<evidence type="ECO:0000256" key="2">
    <source>
        <dbReference type="ARBA" id="ARBA00012254"/>
    </source>
</evidence>
<dbReference type="Pfam" id="PF00551">
    <property type="entry name" value="Formyl_trans_N"/>
    <property type="match status" value="1"/>
</dbReference>
<keyword evidence="3" id="KW-0808">Transferase</keyword>
<name>A0ABM7GF73_9GAMM</name>
<dbReference type="Proteomes" id="UP000289555">
    <property type="component" value="Chromosome"/>
</dbReference>
<dbReference type="Gene3D" id="3.40.50.170">
    <property type="entry name" value="Formyl transferase, N-terminal domain"/>
    <property type="match status" value="1"/>
</dbReference>
<evidence type="ECO:0000256" key="3">
    <source>
        <dbReference type="ARBA" id="ARBA00022679"/>
    </source>
</evidence>
<gene>
    <name evidence="6" type="primary">pvdF</name>
    <name evidence="6" type="ORF">HORIV_14620</name>
</gene>
<feature type="domain" description="Formyl transferase N-terminal" evidence="5">
    <location>
        <begin position="121"/>
        <end position="253"/>
    </location>
</feature>
<reference evidence="7" key="1">
    <citation type="journal article" date="2019" name="Microbiol. Resour. Announc.">
        <title>Complete Genome Sequence of Halomonas olivaria, a Moderately Halophilic Bacterium Isolated from Olive Processing Effluents, Obtained by Nanopore Sequencing.</title>
        <authorList>
            <person name="Nagata S."/>
            <person name="Ii K.M."/>
            <person name="Tsukimi T."/>
            <person name="Miura M.C."/>
            <person name="Galipon J."/>
            <person name="Arakawa K."/>
        </authorList>
    </citation>
    <scope>NUCLEOTIDE SEQUENCE [LARGE SCALE GENOMIC DNA]</scope>
    <source>
        <strain evidence="7">TYRC17</strain>
    </source>
</reference>
<keyword evidence="7" id="KW-1185">Reference proteome</keyword>
<accession>A0ABM7GF73</accession>
<dbReference type="EC" id="2.1.2.2" evidence="2"/>
<proteinExistence type="predicted"/>
<evidence type="ECO:0000256" key="4">
    <source>
        <dbReference type="ARBA" id="ARBA00022755"/>
    </source>
</evidence>
<sequence length="287" mass="32310">MSKLKLAYILSLRNAAADKAGQHIEYKGEKQYMMSPLEHLVTSLNETPLGDAYSLETVIYDDDEGSIKDQEKLKDYGFCRQPGKPWILPQELFVKGGHIDDLFCSIPSTYRRLPSDSPDRLPSKSTFEKSLLEKLVAVEADVVVLDGLLVILDELIRPQSPFYRKIVNIHPGITRPDTPYQRRGATATLDALYGAQGKKVINWQTMETESAPAINKTGASLHFVDSGIDSGEVIYDLLETHIEPDDSIIELRWRNFNKSLFPTLHEGLEALKTISQLPNHTGSIEWR</sequence>
<evidence type="ECO:0000259" key="5">
    <source>
        <dbReference type="Pfam" id="PF00551"/>
    </source>
</evidence>
<evidence type="ECO:0000313" key="7">
    <source>
        <dbReference type="Proteomes" id="UP000289555"/>
    </source>
</evidence>
<keyword evidence="4" id="KW-0658">Purine biosynthesis</keyword>
<dbReference type="PANTHER" id="PTHR43369">
    <property type="entry name" value="PHOSPHORIBOSYLGLYCINAMIDE FORMYLTRANSFERASE"/>
    <property type="match status" value="1"/>
</dbReference>
<protein>
    <recommendedName>
        <fullName evidence="2">phosphoribosylglycinamide formyltransferase 1</fullName>
        <ecNumber evidence="2">2.1.2.2</ecNumber>
    </recommendedName>
</protein>
<comment type="pathway">
    <text evidence="1">Purine metabolism; IMP biosynthesis via de novo pathway; N(2)-formyl-N(1)-(5-phospho-D-ribosyl)glycinamide from N(1)-(5-phospho-D-ribosyl)glycinamide (10-formyl THF route): step 1/1.</text>
</comment>
<organism evidence="6 7">
    <name type="scientific">Vreelandella olivaria</name>
    <dbReference type="NCBI Taxonomy" id="390919"/>
    <lineage>
        <taxon>Bacteria</taxon>
        <taxon>Pseudomonadati</taxon>
        <taxon>Pseudomonadota</taxon>
        <taxon>Gammaproteobacteria</taxon>
        <taxon>Oceanospirillales</taxon>
        <taxon>Halomonadaceae</taxon>
        <taxon>Vreelandella</taxon>
    </lineage>
</organism>
<dbReference type="SUPFAM" id="SSF53328">
    <property type="entry name" value="Formyltransferase"/>
    <property type="match status" value="1"/>
</dbReference>